<accession>A0A2M4D9C9</accession>
<evidence type="ECO:0000313" key="2">
    <source>
        <dbReference type="EMBL" id="MBW74180.1"/>
    </source>
</evidence>
<proteinExistence type="predicted"/>
<dbReference type="AlphaFoldDB" id="A0A2M4D9C9"/>
<feature type="region of interest" description="Disordered" evidence="1">
    <location>
        <begin position="49"/>
        <end position="72"/>
    </location>
</feature>
<reference evidence="2" key="1">
    <citation type="submission" date="2018-01" db="EMBL/GenBank/DDBJ databases">
        <title>An insight into the sialome of Amazonian anophelines.</title>
        <authorList>
            <person name="Ribeiro J.M."/>
            <person name="Scarpassa V."/>
            <person name="Calvo E."/>
        </authorList>
    </citation>
    <scope>NUCLEOTIDE SEQUENCE</scope>
</reference>
<protein>
    <submittedName>
        <fullName evidence="2">Putative secreted protein</fullName>
    </submittedName>
</protein>
<dbReference type="EMBL" id="GGFL01010002">
    <property type="protein sequence ID" value="MBW74180.1"/>
    <property type="molecule type" value="Transcribed_RNA"/>
</dbReference>
<feature type="compositionally biased region" description="Basic and acidic residues" evidence="1">
    <location>
        <begin position="49"/>
        <end position="61"/>
    </location>
</feature>
<organism evidence="2">
    <name type="scientific">Anopheles darlingi</name>
    <name type="common">Mosquito</name>
    <dbReference type="NCBI Taxonomy" id="43151"/>
    <lineage>
        <taxon>Eukaryota</taxon>
        <taxon>Metazoa</taxon>
        <taxon>Ecdysozoa</taxon>
        <taxon>Arthropoda</taxon>
        <taxon>Hexapoda</taxon>
        <taxon>Insecta</taxon>
        <taxon>Pterygota</taxon>
        <taxon>Neoptera</taxon>
        <taxon>Endopterygota</taxon>
        <taxon>Diptera</taxon>
        <taxon>Nematocera</taxon>
        <taxon>Culicoidea</taxon>
        <taxon>Culicidae</taxon>
        <taxon>Anophelinae</taxon>
        <taxon>Anopheles</taxon>
    </lineage>
</organism>
<sequence>MSWLRAATMVRKLWLRSTAVCPKPGFCNLCISKYNLQYSTNVTNNVSDRVHRQTQKDRESEIDPFGTRFFST</sequence>
<name>A0A2M4D9C9_ANODA</name>
<evidence type="ECO:0000256" key="1">
    <source>
        <dbReference type="SAM" id="MobiDB-lite"/>
    </source>
</evidence>